<organism evidence="13 14">
    <name type="scientific">Candidatus Buchananbacteria bacterium RIFCSPHIGHO2_01_FULL_39_14</name>
    <dbReference type="NCBI Taxonomy" id="1797532"/>
    <lineage>
        <taxon>Bacteria</taxon>
        <taxon>Candidatus Buchananiibacteriota</taxon>
    </lineage>
</organism>
<evidence type="ECO:0000256" key="10">
    <source>
        <dbReference type="ARBA" id="ARBA00033171"/>
    </source>
</evidence>
<reference evidence="13 14" key="1">
    <citation type="journal article" date="2016" name="Nat. Commun.">
        <title>Thousands of microbial genomes shed light on interconnected biogeochemical processes in an aquifer system.</title>
        <authorList>
            <person name="Anantharaman K."/>
            <person name="Brown C.T."/>
            <person name="Hug L.A."/>
            <person name="Sharon I."/>
            <person name="Castelle C.J."/>
            <person name="Probst A.J."/>
            <person name="Thomas B.C."/>
            <person name="Singh A."/>
            <person name="Wilkins M.J."/>
            <person name="Karaoz U."/>
            <person name="Brodie E.L."/>
            <person name="Williams K.H."/>
            <person name="Hubbard S.S."/>
            <person name="Banfield J.F."/>
        </authorList>
    </citation>
    <scope>NUCLEOTIDE SEQUENCE [LARGE SCALE GENOMIC DNA]</scope>
</reference>
<gene>
    <name evidence="13" type="ORF">A2729_00755</name>
</gene>
<dbReference type="Proteomes" id="UP000178930">
    <property type="component" value="Unassembled WGS sequence"/>
</dbReference>
<dbReference type="Gene3D" id="3.40.190.10">
    <property type="entry name" value="Periplasmic binding protein-like II"/>
    <property type="match status" value="2"/>
</dbReference>
<comment type="function">
    <text evidence="1">Responsible for the formation of the pyrimidine heterocycle in the thiamine biosynthesis pathway. Catalyzes the formation of hydroxymethylpyrimidine phosphate (HMP-P) from histidine and pyridoxal phosphate (PLP). The protein uses PLP and the active site histidine to form HMP-P, generating an inactive enzyme. The enzyme can only undergo a single turnover, which suggests it is a suicide enzyme.</text>
</comment>
<dbReference type="AlphaFoldDB" id="A0A1G1XUI9"/>
<keyword evidence="9" id="KW-0408">Iron</keyword>
<keyword evidence="8" id="KW-0784">Thiamine biosynthesis</keyword>
<name>A0A1G1XUI9_9BACT</name>
<evidence type="ECO:0000313" key="13">
    <source>
        <dbReference type="EMBL" id="OGY43765.1"/>
    </source>
</evidence>
<evidence type="ECO:0000256" key="1">
    <source>
        <dbReference type="ARBA" id="ARBA00003469"/>
    </source>
</evidence>
<keyword evidence="5" id="KW-0808">Transferase</keyword>
<comment type="pathway">
    <text evidence="2">Cofactor biosynthesis; thiamine diphosphate biosynthesis.</text>
</comment>
<comment type="subunit">
    <text evidence="4">Homodimer.</text>
</comment>
<proteinExistence type="inferred from homology"/>
<dbReference type="PANTHER" id="PTHR31528:SF1">
    <property type="entry name" value="4-AMINO-5-HYDROXYMETHYL-2-METHYLPYRIMIDINE PHOSPHATE SYNTHASE THI11-RELATED"/>
    <property type="match status" value="1"/>
</dbReference>
<comment type="similarity">
    <text evidence="3">Belongs to the NMT1/THI5 family.</text>
</comment>
<dbReference type="InterPro" id="IPR027939">
    <property type="entry name" value="NMT1/THI5"/>
</dbReference>
<evidence type="ECO:0000256" key="8">
    <source>
        <dbReference type="ARBA" id="ARBA00022977"/>
    </source>
</evidence>
<feature type="domain" description="SsuA/THI5-like" evidence="12">
    <location>
        <begin position="45"/>
        <end position="254"/>
    </location>
</feature>
<keyword evidence="7" id="KW-0663">Pyridoxal phosphate</keyword>
<keyword evidence="6" id="KW-0479">Metal-binding</keyword>
<evidence type="ECO:0000256" key="3">
    <source>
        <dbReference type="ARBA" id="ARBA00009406"/>
    </source>
</evidence>
<protein>
    <recommendedName>
        <fullName evidence="10">Thiamine pyrimidine synthase</fullName>
    </recommendedName>
</protein>
<evidence type="ECO:0000256" key="2">
    <source>
        <dbReference type="ARBA" id="ARBA00004948"/>
    </source>
</evidence>
<evidence type="ECO:0000256" key="5">
    <source>
        <dbReference type="ARBA" id="ARBA00022679"/>
    </source>
</evidence>
<dbReference type="InterPro" id="IPR015168">
    <property type="entry name" value="SsuA/THI5"/>
</dbReference>
<dbReference type="GO" id="GO:0009228">
    <property type="term" value="P:thiamine biosynthetic process"/>
    <property type="evidence" value="ECO:0007669"/>
    <property type="project" value="UniProtKB-KW"/>
</dbReference>
<evidence type="ECO:0000256" key="4">
    <source>
        <dbReference type="ARBA" id="ARBA00011738"/>
    </source>
</evidence>
<evidence type="ECO:0000256" key="7">
    <source>
        <dbReference type="ARBA" id="ARBA00022898"/>
    </source>
</evidence>
<comment type="catalytic activity">
    <reaction evidence="11">
        <text>N(6)-(pyridoxal phosphate)-L-lysyl-[4-amino-5-hydroxymethyl-2-methylpyrimidine phosphate synthase] + L-histidyl-[4-amino-5-hydroxymethyl-2-methylpyrimidine phosphate synthase] + 2 Fe(3+) + 4 H2O = L-lysyl-[4-amino-5-hydroxymethyl-2-methylpyrimidine phosphate synthase] + (2S)-2-amino-5-hydroxy-4-oxopentanoyl-[4-amino-5-hydroxymethyl-2-methylpyrimidine phosphate synthase] + 4-amino-2-methyl-5-(phosphooxymethyl)pyrimidine + 3-oxopropanoate + 2 Fe(2+) + 2 H(+)</text>
        <dbReference type="Rhea" id="RHEA:65756"/>
        <dbReference type="Rhea" id="RHEA-COMP:16892"/>
        <dbReference type="Rhea" id="RHEA-COMP:16893"/>
        <dbReference type="Rhea" id="RHEA-COMP:16894"/>
        <dbReference type="Rhea" id="RHEA-COMP:16895"/>
        <dbReference type="ChEBI" id="CHEBI:15377"/>
        <dbReference type="ChEBI" id="CHEBI:15378"/>
        <dbReference type="ChEBI" id="CHEBI:29033"/>
        <dbReference type="ChEBI" id="CHEBI:29034"/>
        <dbReference type="ChEBI" id="CHEBI:29969"/>
        <dbReference type="ChEBI" id="CHEBI:29979"/>
        <dbReference type="ChEBI" id="CHEBI:33190"/>
        <dbReference type="ChEBI" id="CHEBI:58354"/>
        <dbReference type="ChEBI" id="CHEBI:143915"/>
        <dbReference type="ChEBI" id="CHEBI:157692"/>
    </reaction>
    <physiologicalReaction direction="left-to-right" evidence="11">
        <dbReference type="Rhea" id="RHEA:65757"/>
    </physiologicalReaction>
</comment>
<accession>A0A1G1XUI9</accession>
<sequence>MKKNLIIVIIVILVIAGALAVFLANTNKQNGLDNVTIRLKWLHQSQFAGYYAAAQEGFYKDEGINVKLVPGGAETPSIQIVAGGSEQFGVSGMSQLIEARAQGIPVVALATTYRKNPLIWFGISENIRAPQDLVGKKVGLTVGSNSDLLFRAMLKKTGIDINDITIVPVKYNLSLLLEKKVDVYEGYLTDQPITAELAGYKTYIINPSDYGINFYGDTLFTTERVIQENPDLVKRITRATLKGWQFAYDHPEKAVDYVLMYSDQLNREQEMRGMKASLELIKPDDKPIGTIEMDIVKQMQDLLVDYGILKSPVDLDKLVSKSF</sequence>
<evidence type="ECO:0000256" key="9">
    <source>
        <dbReference type="ARBA" id="ARBA00023004"/>
    </source>
</evidence>
<dbReference type="GO" id="GO:0016740">
    <property type="term" value="F:transferase activity"/>
    <property type="evidence" value="ECO:0007669"/>
    <property type="project" value="UniProtKB-KW"/>
</dbReference>
<dbReference type="PANTHER" id="PTHR31528">
    <property type="entry name" value="4-AMINO-5-HYDROXYMETHYL-2-METHYLPYRIMIDINE PHOSPHATE SYNTHASE THI11-RELATED"/>
    <property type="match status" value="1"/>
</dbReference>
<comment type="caution">
    <text evidence="13">The sequence shown here is derived from an EMBL/GenBank/DDBJ whole genome shotgun (WGS) entry which is preliminary data.</text>
</comment>
<dbReference type="STRING" id="1797532.A2729_00755"/>
<dbReference type="GO" id="GO:0046872">
    <property type="term" value="F:metal ion binding"/>
    <property type="evidence" value="ECO:0007669"/>
    <property type="project" value="UniProtKB-KW"/>
</dbReference>
<dbReference type="SUPFAM" id="SSF53850">
    <property type="entry name" value="Periplasmic binding protein-like II"/>
    <property type="match status" value="1"/>
</dbReference>
<evidence type="ECO:0000256" key="11">
    <source>
        <dbReference type="ARBA" id="ARBA00048179"/>
    </source>
</evidence>
<evidence type="ECO:0000259" key="12">
    <source>
        <dbReference type="Pfam" id="PF09084"/>
    </source>
</evidence>
<evidence type="ECO:0000313" key="14">
    <source>
        <dbReference type="Proteomes" id="UP000178930"/>
    </source>
</evidence>
<dbReference type="EMBL" id="MHIB01000030">
    <property type="protein sequence ID" value="OGY43765.1"/>
    <property type="molecule type" value="Genomic_DNA"/>
</dbReference>
<evidence type="ECO:0000256" key="6">
    <source>
        <dbReference type="ARBA" id="ARBA00022723"/>
    </source>
</evidence>
<dbReference type="Pfam" id="PF09084">
    <property type="entry name" value="NMT1"/>
    <property type="match status" value="1"/>
</dbReference>